<dbReference type="CDD" id="cd00118">
    <property type="entry name" value="LysM"/>
    <property type="match status" value="2"/>
</dbReference>
<feature type="chain" id="PRO_5002208754" description="LysM domain-containing protein" evidence="3">
    <location>
        <begin position="22"/>
        <end position="136"/>
    </location>
</feature>
<keyword evidence="2" id="KW-0843">Virulence</keyword>
<gene>
    <name evidence="5" type="ORF">GYMLUDRAFT_200141</name>
</gene>
<dbReference type="PANTHER" id="PTHR34997:SF1">
    <property type="entry name" value="PEPTIDOGLYCAN-BINDING LYSIN DOMAIN"/>
    <property type="match status" value="1"/>
</dbReference>
<dbReference type="OrthoDB" id="5985073at2759"/>
<dbReference type="GO" id="GO:0008061">
    <property type="term" value="F:chitin binding"/>
    <property type="evidence" value="ECO:0007669"/>
    <property type="project" value="UniProtKB-KW"/>
</dbReference>
<evidence type="ECO:0000313" key="6">
    <source>
        <dbReference type="Proteomes" id="UP000053593"/>
    </source>
</evidence>
<evidence type="ECO:0000313" key="5">
    <source>
        <dbReference type="EMBL" id="KIK60812.1"/>
    </source>
</evidence>
<dbReference type="InterPro" id="IPR052210">
    <property type="entry name" value="LysM1-like"/>
</dbReference>
<dbReference type="PANTHER" id="PTHR34997">
    <property type="entry name" value="AM15"/>
    <property type="match status" value="1"/>
</dbReference>
<dbReference type="SMART" id="SM00257">
    <property type="entry name" value="LysM"/>
    <property type="match status" value="2"/>
</dbReference>
<dbReference type="EMBL" id="KN834773">
    <property type="protein sequence ID" value="KIK60812.1"/>
    <property type="molecule type" value="Genomic_DNA"/>
</dbReference>
<dbReference type="InterPro" id="IPR036779">
    <property type="entry name" value="LysM_dom_sf"/>
</dbReference>
<dbReference type="Proteomes" id="UP000053593">
    <property type="component" value="Unassembled WGS sequence"/>
</dbReference>
<dbReference type="AlphaFoldDB" id="A0A0D0CPL2"/>
<evidence type="ECO:0000256" key="1">
    <source>
        <dbReference type="ARBA" id="ARBA00022669"/>
    </source>
</evidence>
<keyword evidence="1" id="KW-0147">Chitin-binding</keyword>
<dbReference type="SUPFAM" id="SSF54106">
    <property type="entry name" value="LysM domain"/>
    <property type="match status" value="2"/>
</dbReference>
<feature type="domain" description="LysM" evidence="4">
    <location>
        <begin position="83"/>
        <end position="129"/>
    </location>
</feature>
<proteinExistence type="predicted"/>
<evidence type="ECO:0000259" key="4">
    <source>
        <dbReference type="PROSITE" id="PS51782"/>
    </source>
</evidence>
<name>A0A0D0CPL2_9AGAR</name>
<dbReference type="PROSITE" id="PS51782">
    <property type="entry name" value="LYSM"/>
    <property type="match status" value="2"/>
</dbReference>
<accession>A0A0D0CPL2</accession>
<dbReference type="Gene3D" id="3.10.350.10">
    <property type="entry name" value="LysM domain"/>
    <property type="match status" value="2"/>
</dbReference>
<keyword evidence="6" id="KW-1185">Reference proteome</keyword>
<evidence type="ECO:0000256" key="2">
    <source>
        <dbReference type="ARBA" id="ARBA00023026"/>
    </source>
</evidence>
<feature type="signal peptide" evidence="3">
    <location>
        <begin position="1"/>
        <end position="21"/>
    </location>
</feature>
<dbReference type="InterPro" id="IPR018392">
    <property type="entry name" value="LysM"/>
</dbReference>
<sequence>MLSRLSLFTLVSTLGAIGASAQLCTGSPYTVVSGDICINIATKINTTVVALELCNPQIDSFCSNLAPGELLATPANSCSNCVTAYTVQPNDICTVIASRFDVSLAQLLCANPKINAECTNLLIGEVLCIPPASATT</sequence>
<dbReference type="HOGENOM" id="CLU_010591_6_1_1"/>
<protein>
    <recommendedName>
        <fullName evidence="4">LysM domain-containing protein</fullName>
    </recommendedName>
</protein>
<evidence type="ECO:0000256" key="3">
    <source>
        <dbReference type="SAM" id="SignalP"/>
    </source>
</evidence>
<feature type="domain" description="LysM" evidence="4">
    <location>
        <begin position="27"/>
        <end position="73"/>
    </location>
</feature>
<organism evidence="5 6">
    <name type="scientific">Collybiopsis luxurians FD-317 M1</name>
    <dbReference type="NCBI Taxonomy" id="944289"/>
    <lineage>
        <taxon>Eukaryota</taxon>
        <taxon>Fungi</taxon>
        <taxon>Dikarya</taxon>
        <taxon>Basidiomycota</taxon>
        <taxon>Agaricomycotina</taxon>
        <taxon>Agaricomycetes</taxon>
        <taxon>Agaricomycetidae</taxon>
        <taxon>Agaricales</taxon>
        <taxon>Marasmiineae</taxon>
        <taxon>Omphalotaceae</taxon>
        <taxon>Collybiopsis</taxon>
        <taxon>Collybiopsis luxurians</taxon>
    </lineage>
</organism>
<keyword evidence="3" id="KW-0732">Signal</keyword>
<reference evidence="5 6" key="1">
    <citation type="submission" date="2014-04" db="EMBL/GenBank/DDBJ databases">
        <title>Evolutionary Origins and Diversification of the Mycorrhizal Mutualists.</title>
        <authorList>
            <consortium name="DOE Joint Genome Institute"/>
            <consortium name="Mycorrhizal Genomics Consortium"/>
            <person name="Kohler A."/>
            <person name="Kuo A."/>
            <person name="Nagy L.G."/>
            <person name="Floudas D."/>
            <person name="Copeland A."/>
            <person name="Barry K.W."/>
            <person name="Cichocki N."/>
            <person name="Veneault-Fourrey C."/>
            <person name="LaButti K."/>
            <person name="Lindquist E.A."/>
            <person name="Lipzen A."/>
            <person name="Lundell T."/>
            <person name="Morin E."/>
            <person name="Murat C."/>
            <person name="Riley R."/>
            <person name="Ohm R."/>
            <person name="Sun H."/>
            <person name="Tunlid A."/>
            <person name="Henrissat B."/>
            <person name="Grigoriev I.V."/>
            <person name="Hibbett D.S."/>
            <person name="Martin F."/>
        </authorList>
    </citation>
    <scope>NUCLEOTIDE SEQUENCE [LARGE SCALE GENOMIC DNA]</scope>
    <source>
        <strain evidence="5 6">FD-317 M1</strain>
    </source>
</reference>
<dbReference type="Pfam" id="PF01476">
    <property type="entry name" value="LysM"/>
    <property type="match status" value="2"/>
</dbReference>